<gene>
    <name evidence="2" type="ORF">TM35_000054070</name>
</gene>
<dbReference type="OrthoDB" id="271431at2759"/>
<dbReference type="Proteomes" id="UP000192257">
    <property type="component" value="Unassembled WGS sequence"/>
</dbReference>
<sequence length="357" mass="40013">MDYVILKPAELILWREKAAPTIRKVTDLLLRGGAIGYLNMEQLLQKGSEEDMSISKDKRRVNPVGFKSIMQQSGILLTPDEHRNLRTAYSDEGGFLVDEFLDLVCPLRNLNESQINLLRSMCPAVVGIGIGNTSMIELNELLHAFEDALIVEDVTKAKTETKEETESAIATASLFESALLEMRMVFTSSRYPKGLVPARDVGNFCAAIVLNGGNNGMTVLQQLAKVRLQLASTSNDAANRTQTTDTYDVDPLQSSQQNKRQDRGYDYYTERDNRDEWIRGREEAAAGPMYLRHLPGYSGHLPTFKSKYGRSFHPIEESMPQLTQEKKTQPGPLPADHYGPGVELKGNPMNRHNFKFS</sequence>
<name>A0A1X0P4Q1_9TRYP</name>
<dbReference type="EMBL" id="NBCO01000005">
    <property type="protein sequence ID" value="ORC91811.1"/>
    <property type="molecule type" value="Genomic_DNA"/>
</dbReference>
<organism evidence="2 3">
    <name type="scientific">Trypanosoma theileri</name>
    <dbReference type="NCBI Taxonomy" id="67003"/>
    <lineage>
        <taxon>Eukaryota</taxon>
        <taxon>Discoba</taxon>
        <taxon>Euglenozoa</taxon>
        <taxon>Kinetoplastea</taxon>
        <taxon>Metakinetoplastina</taxon>
        <taxon>Trypanosomatida</taxon>
        <taxon>Trypanosomatidae</taxon>
        <taxon>Trypanosoma</taxon>
    </lineage>
</organism>
<evidence type="ECO:0000313" key="3">
    <source>
        <dbReference type="Proteomes" id="UP000192257"/>
    </source>
</evidence>
<feature type="region of interest" description="Disordered" evidence="1">
    <location>
        <begin position="234"/>
        <end position="267"/>
    </location>
</feature>
<proteinExistence type="predicted"/>
<reference evidence="2 3" key="1">
    <citation type="submission" date="2017-03" db="EMBL/GenBank/DDBJ databases">
        <title>An alternative strategy for trypanosome survival in the mammalian bloodstream revealed through genome and transcriptome analysis of the ubiquitous bovine parasite Trypanosoma (Megatrypanum) theileri.</title>
        <authorList>
            <person name="Kelly S."/>
            <person name="Ivens A."/>
            <person name="Mott A."/>
            <person name="O'Neill E."/>
            <person name="Emms D."/>
            <person name="Macleod O."/>
            <person name="Voorheis P."/>
            <person name="Matthews J."/>
            <person name="Matthews K."/>
            <person name="Carrington M."/>
        </authorList>
    </citation>
    <scope>NUCLEOTIDE SEQUENCE [LARGE SCALE GENOMIC DNA]</scope>
    <source>
        <strain evidence="2">Edinburgh</strain>
    </source>
</reference>
<dbReference type="RefSeq" id="XP_028885877.1">
    <property type="nucleotide sequence ID" value="XM_029023062.1"/>
</dbReference>
<evidence type="ECO:0000313" key="2">
    <source>
        <dbReference type="EMBL" id="ORC91811.1"/>
    </source>
</evidence>
<dbReference type="VEuPathDB" id="TriTrypDB:TM35_000054070"/>
<accession>A0A1X0P4Q1</accession>
<evidence type="ECO:0000256" key="1">
    <source>
        <dbReference type="SAM" id="MobiDB-lite"/>
    </source>
</evidence>
<comment type="caution">
    <text evidence="2">The sequence shown here is derived from an EMBL/GenBank/DDBJ whole genome shotgun (WGS) entry which is preliminary data.</text>
</comment>
<keyword evidence="3" id="KW-1185">Reference proteome</keyword>
<dbReference type="GeneID" id="39982842"/>
<feature type="compositionally biased region" description="Polar residues" evidence="1">
    <location>
        <begin position="234"/>
        <end position="258"/>
    </location>
</feature>
<protein>
    <submittedName>
        <fullName evidence="2">Uncharacterized protein</fullName>
    </submittedName>
</protein>
<dbReference type="AlphaFoldDB" id="A0A1X0P4Q1"/>